<dbReference type="STRING" id="418495.SAMN05216215_101439"/>
<protein>
    <submittedName>
        <fullName evidence="2">Uncharacterized protein</fullName>
    </submittedName>
</protein>
<sequence length="229" mass="26394">MPQSKARHRRRPSPRSYHGDHRPQRPHACASALARTHMHHPRRTPHPRSPCACRAPTKHAINQPPAHRCPFLRFLTSTSQKPRHSNGAPRIRNQSNSPNHPPMRQKSQNSQNLRRRNSGAPAGAPESKPVRTRLLNWIERRFRCRSTVLGEPARDSTSTGQVRRSRLLHGEARRRVTPQREVASPPHRAHRRFRDPQEPPCRNGKIPCQIAARPVRLGAHRRKNPDDRR</sequence>
<reference evidence="3" key="1">
    <citation type="submission" date="2016-10" db="EMBL/GenBank/DDBJ databases">
        <authorList>
            <person name="Varghese N."/>
            <person name="Submissions S."/>
        </authorList>
    </citation>
    <scope>NUCLEOTIDE SEQUENCE [LARGE SCALE GENOMIC DNA]</scope>
    <source>
        <strain evidence="3">CGMCC 4.3530</strain>
    </source>
</reference>
<feature type="region of interest" description="Disordered" evidence="1">
    <location>
        <begin position="149"/>
        <end position="229"/>
    </location>
</feature>
<accession>A0A1H3DZJ5</accession>
<evidence type="ECO:0000313" key="2">
    <source>
        <dbReference type="EMBL" id="SDX71863.1"/>
    </source>
</evidence>
<proteinExistence type="predicted"/>
<evidence type="ECO:0000256" key="1">
    <source>
        <dbReference type="SAM" id="MobiDB-lite"/>
    </source>
</evidence>
<name>A0A1H3DZJ5_9PSEU</name>
<dbReference type="EMBL" id="FNOK01000014">
    <property type="protein sequence ID" value="SDX71863.1"/>
    <property type="molecule type" value="Genomic_DNA"/>
</dbReference>
<feature type="region of interest" description="Disordered" evidence="1">
    <location>
        <begin position="1"/>
        <end position="131"/>
    </location>
</feature>
<keyword evidence="3" id="KW-1185">Reference proteome</keyword>
<dbReference type="Proteomes" id="UP000199529">
    <property type="component" value="Unassembled WGS sequence"/>
</dbReference>
<gene>
    <name evidence="2" type="ORF">SAMN05216215_101439</name>
</gene>
<feature type="compositionally biased region" description="Basic residues" evidence="1">
    <location>
        <begin position="1"/>
        <end position="13"/>
    </location>
</feature>
<feature type="compositionally biased region" description="Basic residues" evidence="1">
    <location>
        <begin position="36"/>
        <end position="46"/>
    </location>
</feature>
<organism evidence="2 3">
    <name type="scientific">Saccharopolyspora shandongensis</name>
    <dbReference type="NCBI Taxonomy" id="418495"/>
    <lineage>
        <taxon>Bacteria</taxon>
        <taxon>Bacillati</taxon>
        <taxon>Actinomycetota</taxon>
        <taxon>Actinomycetes</taxon>
        <taxon>Pseudonocardiales</taxon>
        <taxon>Pseudonocardiaceae</taxon>
        <taxon>Saccharopolyspora</taxon>
    </lineage>
</organism>
<evidence type="ECO:0000313" key="3">
    <source>
        <dbReference type="Proteomes" id="UP000199529"/>
    </source>
</evidence>
<dbReference type="AlphaFoldDB" id="A0A1H3DZJ5"/>